<dbReference type="EMBL" id="JAWDGP010006834">
    <property type="protein sequence ID" value="KAK3734928.1"/>
    <property type="molecule type" value="Genomic_DNA"/>
</dbReference>
<dbReference type="Proteomes" id="UP001283361">
    <property type="component" value="Unassembled WGS sequence"/>
</dbReference>
<feature type="non-terminal residue" evidence="1">
    <location>
        <position position="1"/>
    </location>
</feature>
<evidence type="ECO:0000313" key="1">
    <source>
        <dbReference type="EMBL" id="KAK3734928.1"/>
    </source>
</evidence>
<organism evidence="1 2">
    <name type="scientific">Elysia crispata</name>
    <name type="common">lettuce slug</name>
    <dbReference type="NCBI Taxonomy" id="231223"/>
    <lineage>
        <taxon>Eukaryota</taxon>
        <taxon>Metazoa</taxon>
        <taxon>Spiralia</taxon>
        <taxon>Lophotrochozoa</taxon>
        <taxon>Mollusca</taxon>
        <taxon>Gastropoda</taxon>
        <taxon>Heterobranchia</taxon>
        <taxon>Euthyneura</taxon>
        <taxon>Panpulmonata</taxon>
        <taxon>Sacoglossa</taxon>
        <taxon>Placobranchoidea</taxon>
        <taxon>Plakobranchidae</taxon>
        <taxon>Elysia</taxon>
    </lineage>
</organism>
<name>A0AAE0Y7W7_9GAST</name>
<reference evidence="1" key="1">
    <citation type="journal article" date="2023" name="G3 (Bethesda)">
        <title>A reference genome for the long-term kleptoplast-retaining sea slug Elysia crispata morphotype clarki.</title>
        <authorList>
            <person name="Eastman K.E."/>
            <person name="Pendleton A.L."/>
            <person name="Shaikh M.A."/>
            <person name="Suttiyut T."/>
            <person name="Ogas R."/>
            <person name="Tomko P."/>
            <person name="Gavelis G."/>
            <person name="Widhalm J.R."/>
            <person name="Wisecaver J.H."/>
        </authorList>
    </citation>
    <scope>NUCLEOTIDE SEQUENCE</scope>
    <source>
        <strain evidence="1">ECLA1</strain>
    </source>
</reference>
<sequence>MFVAASCSPPLVGNVSLDLPHNLRALETDVDFLCPKPSKQTFLLADRVVLRRDLDTDIFRPFQSWDKRGAKSAWRVEGRASTSHHQMR</sequence>
<proteinExistence type="predicted"/>
<protein>
    <submittedName>
        <fullName evidence="1">Uncharacterized protein</fullName>
    </submittedName>
</protein>
<comment type="caution">
    <text evidence="1">The sequence shown here is derived from an EMBL/GenBank/DDBJ whole genome shotgun (WGS) entry which is preliminary data.</text>
</comment>
<gene>
    <name evidence="1" type="ORF">RRG08_038952</name>
</gene>
<dbReference type="AlphaFoldDB" id="A0AAE0Y7W7"/>
<evidence type="ECO:0000313" key="2">
    <source>
        <dbReference type="Proteomes" id="UP001283361"/>
    </source>
</evidence>
<accession>A0AAE0Y7W7</accession>
<keyword evidence="2" id="KW-1185">Reference proteome</keyword>